<dbReference type="Gene3D" id="3.10.28.10">
    <property type="entry name" value="Homing endonucleases"/>
    <property type="match status" value="1"/>
</dbReference>
<name>A0A9D1KAW8_9FIRM</name>
<evidence type="ECO:0000256" key="4">
    <source>
        <dbReference type="HAMAP-Rule" id="MF_01420"/>
    </source>
</evidence>
<dbReference type="GO" id="GO:0051301">
    <property type="term" value="P:cell division"/>
    <property type="evidence" value="ECO:0007669"/>
    <property type="project" value="UniProtKB-UniRule"/>
</dbReference>
<dbReference type="InterPro" id="IPR027434">
    <property type="entry name" value="Homing_endonucl"/>
</dbReference>
<proteinExistence type="inferred from homology"/>
<dbReference type="InterPro" id="IPR018478">
    <property type="entry name" value="Sporu_reg_WhiA_N_dom"/>
</dbReference>
<dbReference type="GO" id="GO:0004519">
    <property type="term" value="F:endonuclease activity"/>
    <property type="evidence" value="ECO:0007669"/>
    <property type="project" value="InterPro"/>
</dbReference>
<dbReference type="HAMAP" id="MF_01420">
    <property type="entry name" value="HTH_type_WhiA"/>
    <property type="match status" value="1"/>
</dbReference>
<reference evidence="6" key="2">
    <citation type="journal article" date="2021" name="PeerJ">
        <title>Extensive microbial diversity within the chicken gut microbiome revealed by metagenomics and culture.</title>
        <authorList>
            <person name="Gilroy R."/>
            <person name="Ravi A."/>
            <person name="Getino M."/>
            <person name="Pursley I."/>
            <person name="Horton D.L."/>
            <person name="Alikhan N.F."/>
            <person name="Baker D."/>
            <person name="Gharbi K."/>
            <person name="Hall N."/>
            <person name="Watson M."/>
            <person name="Adriaenssens E.M."/>
            <person name="Foster-Nyarko E."/>
            <person name="Jarju S."/>
            <person name="Secka A."/>
            <person name="Antonio M."/>
            <person name="Oren A."/>
            <person name="Chaudhuri R.R."/>
            <person name="La Ragione R."/>
            <person name="Hildebrand F."/>
            <person name="Pallen M.J."/>
        </authorList>
    </citation>
    <scope>NUCLEOTIDE SEQUENCE</scope>
    <source>
        <strain evidence="6">14508</strain>
    </source>
</reference>
<dbReference type="Pfam" id="PF02650">
    <property type="entry name" value="HTH_WhiA"/>
    <property type="match status" value="1"/>
</dbReference>
<dbReference type="SUPFAM" id="SSF55608">
    <property type="entry name" value="Homing endonucleases"/>
    <property type="match status" value="1"/>
</dbReference>
<evidence type="ECO:0000256" key="1">
    <source>
        <dbReference type="ARBA" id="ARBA00022618"/>
    </source>
</evidence>
<dbReference type="InterPro" id="IPR004042">
    <property type="entry name" value="Intein_endonuc_central"/>
</dbReference>
<dbReference type="PANTHER" id="PTHR37307">
    <property type="entry name" value="CELL DIVISION PROTEIN WHIA-RELATED"/>
    <property type="match status" value="1"/>
</dbReference>
<evidence type="ECO:0000259" key="5">
    <source>
        <dbReference type="PROSITE" id="PS50819"/>
    </source>
</evidence>
<dbReference type="NCBIfam" id="TIGR00647">
    <property type="entry name" value="DNA_bind_WhiA"/>
    <property type="match status" value="1"/>
</dbReference>
<comment type="function">
    <text evidence="4">Involved in cell division and chromosome segregation.</text>
</comment>
<comment type="similarity">
    <text evidence="4">Belongs to the WhiA family.</text>
</comment>
<keyword evidence="2 4" id="KW-0238">DNA-binding</keyword>
<gene>
    <name evidence="4 6" type="primary">whiA</name>
    <name evidence="6" type="ORF">IAD04_00375</name>
</gene>
<feature type="domain" description="DOD-type homing endonuclease" evidence="5">
    <location>
        <begin position="116"/>
        <end position="162"/>
    </location>
</feature>
<comment type="caution">
    <text evidence="6">The sequence shown here is derived from an EMBL/GenBank/DDBJ whole genome shotgun (WGS) entry which is preliminary data.</text>
</comment>
<dbReference type="InterPro" id="IPR039518">
    <property type="entry name" value="WhiA_LAGLIDADG_dom"/>
</dbReference>
<evidence type="ECO:0000313" key="7">
    <source>
        <dbReference type="Proteomes" id="UP000886893"/>
    </source>
</evidence>
<dbReference type="GO" id="GO:0003677">
    <property type="term" value="F:DNA binding"/>
    <property type="evidence" value="ECO:0007669"/>
    <property type="project" value="UniProtKB-UniRule"/>
</dbReference>
<dbReference type="AlphaFoldDB" id="A0A9D1KAW8"/>
<dbReference type="Pfam" id="PF14527">
    <property type="entry name" value="LAGLIDADG_WhiA"/>
    <property type="match status" value="1"/>
</dbReference>
<dbReference type="PROSITE" id="PS50819">
    <property type="entry name" value="INTEIN_ENDONUCLEASE"/>
    <property type="match status" value="1"/>
</dbReference>
<dbReference type="Proteomes" id="UP000886893">
    <property type="component" value="Unassembled WGS sequence"/>
</dbReference>
<evidence type="ECO:0000256" key="3">
    <source>
        <dbReference type="ARBA" id="ARBA00023306"/>
    </source>
</evidence>
<protein>
    <recommendedName>
        <fullName evidence="4">Probable cell division protein WhiA</fullName>
    </recommendedName>
</protein>
<dbReference type="InterPro" id="IPR023054">
    <property type="entry name" value="Sporulation_regulator_WhiA_C"/>
</dbReference>
<dbReference type="Pfam" id="PF10298">
    <property type="entry name" value="WhiA_N"/>
    <property type="match status" value="1"/>
</dbReference>
<dbReference type="EMBL" id="DVKI01000011">
    <property type="protein sequence ID" value="HIT16826.1"/>
    <property type="molecule type" value="Genomic_DNA"/>
</dbReference>
<reference evidence="6" key="1">
    <citation type="submission" date="2020-10" db="EMBL/GenBank/DDBJ databases">
        <authorList>
            <person name="Gilroy R."/>
        </authorList>
    </citation>
    <scope>NUCLEOTIDE SEQUENCE</scope>
    <source>
        <strain evidence="6">14508</strain>
    </source>
</reference>
<keyword evidence="3 4" id="KW-0131">Cell cycle</keyword>
<dbReference type="GO" id="GO:0043937">
    <property type="term" value="P:regulation of sporulation"/>
    <property type="evidence" value="ECO:0007669"/>
    <property type="project" value="InterPro"/>
</dbReference>
<keyword evidence="1 4" id="KW-0132">Cell division</keyword>
<dbReference type="InterPro" id="IPR003802">
    <property type="entry name" value="Sporulation_regulator_WhiA"/>
</dbReference>
<dbReference type="PANTHER" id="PTHR37307:SF1">
    <property type="entry name" value="CELL DIVISION PROTEIN WHIA-RELATED"/>
    <property type="match status" value="1"/>
</dbReference>
<accession>A0A9D1KAW8</accession>
<evidence type="ECO:0000313" key="6">
    <source>
        <dbReference type="EMBL" id="HIT16826.1"/>
    </source>
</evidence>
<evidence type="ECO:0000256" key="2">
    <source>
        <dbReference type="ARBA" id="ARBA00023125"/>
    </source>
</evidence>
<organism evidence="6 7">
    <name type="scientific">Candidatus Caccosoma faecigallinarum</name>
    <dbReference type="NCBI Taxonomy" id="2840720"/>
    <lineage>
        <taxon>Bacteria</taxon>
        <taxon>Bacillati</taxon>
        <taxon>Bacillota</taxon>
        <taxon>Bacillota incertae sedis</taxon>
        <taxon>Candidatus Caccosoma</taxon>
    </lineage>
</organism>
<sequence>MSFSSQVKEELALITNEYEKDEISALFKCAGNITISNQQMLLIFKSENSKIAQKVYRYMAQHYQVKLKTTISKMMKLNKKTIYSVIVLEKVQQIIEDLGLLNELNVKDILKNENRVRAYLAGLFMGCGSVNSPTSSTYHLELSVSDEAFAEDILKLLAKIDIPAKIIKRRAQYVVYVKKAIKVADFICNIGATNTYLMFEDIRIQRDFYNNNNRVNNCDIANFVRTNVASKSQLADIAQIEKYVSLQSLGEELALLCQLRKENPEDSLKNLADKFNQITNKSITKSGINHLFIRIKKQAESLKSGEKNDK</sequence>